<sequence length="392" mass="45255">MVKVLIPEYLGQQVLSGIRSLYRNGDKCILAGRSHGFLDKVFKSRAIWRFADITPSSVDSHQYIQDIIGLNRREEFAFILPFGLSSYYAVAKHAKELEPYTRFMVSPFSSFAIANDKLKTAQHCASLGIITPNTYSEYEEQDLASIANQIQYPVVIKARSGSGVRNRVFYANNRQELYRYYQILFDNQDKTPGFEWKNPLIQEYIPGEIHDACTLSAKGEVITVLTQCRKMMYPVSGGVGALNITTHNPSLAKLSKRLLESLNWHGPAQIEFKFDPRDKQYKLIEINPKLWGTLDLSIKAGVNFPVLIRNYLLEEKLKKDIPYPADVVYKFYFPQYTLAFLQLLLKSQFKSYSEKHKTLYRDFDPSDPRPDILRIIRTCARILKGDWYKSRQ</sequence>
<dbReference type="GO" id="GO:0016874">
    <property type="term" value="F:ligase activity"/>
    <property type="evidence" value="ECO:0007669"/>
    <property type="project" value="UniProtKB-KW"/>
</dbReference>
<gene>
    <name evidence="6" type="ORF">Llon_1489</name>
</gene>
<evidence type="ECO:0000256" key="3">
    <source>
        <dbReference type="ARBA" id="ARBA00022840"/>
    </source>
</evidence>
<dbReference type="SUPFAM" id="SSF56059">
    <property type="entry name" value="Glutathione synthetase ATP-binding domain-like"/>
    <property type="match status" value="1"/>
</dbReference>
<evidence type="ECO:0000256" key="4">
    <source>
        <dbReference type="PROSITE-ProRule" id="PRU00409"/>
    </source>
</evidence>
<protein>
    <submittedName>
        <fullName evidence="6">Carbamoyl phosphate synthase-like protein</fullName>
    </submittedName>
</protein>
<dbReference type="Proteomes" id="UP000054997">
    <property type="component" value="Unassembled WGS sequence"/>
</dbReference>
<comment type="caution">
    <text evidence="6">The sequence shown here is derived from an EMBL/GenBank/DDBJ whole genome shotgun (WGS) entry which is preliminary data.</text>
</comment>
<dbReference type="PANTHER" id="PTHR43585:SF2">
    <property type="entry name" value="ATP-GRASP ENZYME FSQD"/>
    <property type="match status" value="1"/>
</dbReference>
<dbReference type="AlphaFoldDB" id="A0A0W0VMU4"/>
<accession>A0A0W0VMU4</accession>
<dbReference type="InterPro" id="IPR011761">
    <property type="entry name" value="ATP-grasp"/>
</dbReference>
<dbReference type="InterPro" id="IPR013815">
    <property type="entry name" value="ATP_grasp_subdomain_1"/>
</dbReference>
<dbReference type="Pfam" id="PF15632">
    <property type="entry name" value="ATPgrasp_Ter"/>
    <property type="match status" value="1"/>
</dbReference>
<dbReference type="GO" id="GO:0005524">
    <property type="term" value="F:ATP binding"/>
    <property type="evidence" value="ECO:0007669"/>
    <property type="project" value="UniProtKB-UniRule"/>
</dbReference>
<keyword evidence="7" id="KW-1185">Reference proteome</keyword>
<dbReference type="Gene3D" id="3.30.1490.20">
    <property type="entry name" value="ATP-grasp fold, A domain"/>
    <property type="match status" value="1"/>
</dbReference>
<feature type="domain" description="ATP-grasp" evidence="5">
    <location>
        <begin position="121"/>
        <end position="313"/>
    </location>
</feature>
<proteinExistence type="predicted"/>
<dbReference type="PROSITE" id="PS50975">
    <property type="entry name" value="ATP_GRASP"/>
    <property type="match status" value="1"/>
</dbReference>
<keyword evidence="1" id="KW-0436">Ligase</keyword>
<dbReference type="Gene3D" id="3.30.470.20">
    <property type="entry name" value="ATP-grasp fold, B domain"/>
    <property type="match status" value="1"/>
</dbReference>
<dbReference type="RefSeq" id="WP_058529463.1">
    <property type="nucleotide sequence ID" value="NZ_CAAAHZ010000008.1"/>
</dbReference>
<evidence type="ECO:0000256" key="2">
    <source>
        <dbReference type="ARBA" id="ARBA00022741"/>
    </source>
</evidence>
<keyword evidence="2 4" id="KW-0547">Nucleotide-binding</keyword>
<keyword evidence="3 4" id="KW-0067">ATP-binding</keyword>
<dbReference type="PATRIC" id="fig|45068.5.peg.1614"/>
<dbReference type="EMBL" id="LNYK01000016">
    <property type="protein sequence ID" value="KTD21391.1"/>
    <property type="molecule type" value="Genomic_DNA"/>
</dbReference>
<dbReference type="InterPro" id="IPR052032">
    <property type="entry name" value="ATP-dep_AA_Ligase"/>
</dbReference>
<organism evidence="6 7">
    <name type="scientific">Legionella londiniensis</name>
    <dbReference type="NCBI Taxonomy" id="45068"/>
    <lineage>
        <taxon>Bacteria</taxon>
        <taxon>Pseudomonadati</taxon>
        <taxon>Pseudomonadota</taxon>
        <taxon>Gammaproteobacteria</taxon>
        <taxon>Legionellales</taxon>
        <taxon>Legionellaceae</taxon>
        <taxon>Legionella</taxon>
    </lineage>
</organism>
<dbReference type="GO" id="GO:0046872">
    <property type="term" value="F:metal ion binding"/>
    <property type="evidence" value="ECO:0007669"/>
    <property type="project" value="InterPro"/>
</dbReference>
<dbReference type="OrthoDB" id="583309at2"/>
<evidence type="ECO:0000256" key="1">
    <source>
        <dbReference type="ARBA" id="ARBA00022598"/>
    </source>
</evidence>
<dbReference type="STRING" id="45068.Llon_1489"/>
<evidence type="ECO:0000313" key="7">
    <source>
        <dbReference type="Proteomes" id="UP000054997"/>
    </source>
</evidence>
<evidence type="ECO:0000259" key="5">
    <source>
        <dbReference type="PROSITE" id="PS50975"/>
    </source>
</evidence>
<dbReference type="PANTHER" id="PTHR43585">
    <property type="entry name" value="FUMIPYRROLE BIOSYNTHESIS PROTEIN C"/>
    <property type="match status" value="1"/>
</dbReference>
<evidence type="ECO:0000313" key="6">
    <source>
        <dbReference type="EMBL" id="KTD21391.1"/>
    </source>
</evidence>
<name>A0A0W0VMU4_9GAMM</name>
<reference evidence="6 7" key="1">
    <citation type="submission" date="2015-11" db="EMBL/GenBank/DDBJ databases">
        <title>Genomic analysis of 38 Legionella species identifies large and diverse effector repertoires.</title>
        <authorList>
            <person name="Burstein D."/>
            <person name="Amaro F."/>
            <person name="Zusman T."/>
            <person name="Lifshitz Z."/>
            <person name="Cohen O."/>
            <person name="Gilbert J.A."/>
            <person name="Pupko T."/>
            <person name="Shuman H.A."/>
            <person name="Segal G."/>
        </authorList>
    </citation>
    <scope>NUCLEOTIDE SEQUENCE [LARGE SCALE GENOMIC DNA]</scope>
    <source>
        <strain evidence="6 7">ATCC 49505</strain>
    </source>
</reference>